<evidence type="ECO:0000256" key="1">
    <source>
        <dbReference type="ARBA" id="ARBA00005750"/>
    </source>
</evidence>
<dbReference type="PANTHER" id="PTHR39181:SF1">
    <property type="entry name" value="TYROSINE-PROTEIN PHOSPHATASE YWQE"/>
    <property type="match status" value="1"/>
</dbReference>
<gene>
    <name evidence="5" type="primary">ywqE_2</name>
    <name evidence="5" type="ORF">EH214_02693</name>
</gene>
<organism evidence="5 6">
    <name type="scientific">Phocaeicola vulgatus</name>
    <name type="common">Bacteroides vulgatus</name>
    <dbReference type="NCBI Taxonomy" id="821"/>
    <lineage>
        <taxon>Bacteria</taxon>
        <taxon>Pseudomonadati</taxon>
        <taxon>Bacteroidota</taxon>
        <taxon>Bacteroidia</taxon>
        <taxon>Bacteroidales</taxon>
        <taxon>Bacteroidaceae</taxon>
        <taxon>Phocaeicola</taxon>
    </lineage>
</organism>
<dbReference type="AlphaFoldDB" id="A0A662ZXZ5"/>
<accession>A0A662ZXZ5</accession>
<comment type="caution">
    <text evidence="5">The sequence shown here is derived from an EMBL/GenBank/DDBJ whole genome shotgun (WGS) entry which is preliminary data.</text>
</comment>
<dbReference type="PIRSF" id="PIRSF016557">
    <property type="entry name" value="Caps_synth_CpsB"/>
    <property type="match status" value="1"/>
</dbReference>
<dbReference type="InterPro" id="IPR016195">
    <property type="entry name" value="Pol/histidinol_Pase-like"/>
</dbReference>
<dbReference type="RefSeq" id="WP_005644252.1">
    <property type="nucleotide sequence ID" value="NZ_DAWDMA010000164.1"/>
</dbReference>
<evidence type="ECO:0000313" key="6">
    <source>
        <dbReference type="Proteomes" id="UP000408523"/>
    </source>
</evidence>
<dbReference type="GO" id="GO:0004725">
    <property type="term" value="F:protein tyrosine phosphatase activity"/>
    <property type="evidence" value="ECO:0007669"/>
    <property type="project" value="UniProtKB-EC"/>
</dbReference>
<dbReference type="GO" id="GO:0030145">
    <property type="term" value="F:manganese ion binding"/>
    <property type="evidence" value="ECO:0007669"/>
    <property type="project" value="InterPro"/>
</dbReference>
<dbReference type="EC" id="3.1.3.48" evidence="2"/>
<evidence type="ECO:0000256" key="4">
    <source>
        <dbReference type="ARBA" id="ARBA00051722"/>
    </source>
</evidence>
<dbReference type="Pfam" id="PF19567">
    <property type="entry name" value="CpsB_CapC"/>
    <property type="match status" value="1"/>
</dbReference>
<dbReference type="PANTHER" id="PTHR39181">
    <property type="entry name" value="TYROSINE-PROTEIN PHOSPHATASE YWQE"/>
    <property type="match status" value="1"/>
</dbReference>
<proteinExistence type="inferred from homology"/>
<sequence length="235" mass="27554">MWLFHKTTVLSRSGLLKGMVDCHSHLLPGVDDGVQSMEESLQILREMEQQGIRRVWLTPHIMEDIPNETLALQRKFWELLQQYRGAVELKLAAEYMLDNLFEERLEKEDLLLLEEGKRFLLVETSYFNPPMDLLSVLQRIQKKGYYPLLAHPERYEYMQKEDYNTLKEEHISFQLNLPSLAGMYGKHVQKKAEDLLKAGMYDRMGGDTHSAASYQRFLQGEICKNIVGFILRQKE</sequence>
<evidence type="ECO:0000256" key="2">
    <source>
        <dbReference type="ARBA" id="ARBA00013064"/>
    </source>
</evidence>
<evidence type="ECO:0000256" key="3">
    <source>
        <dbReference type="ARBA" id="ARBA00022801"/>
    </source>
</evidence>
<name>A0A662ZXZ5_PHOVU</name>
<reference evidence="5 6" key="1">
    <citation type="journal article" date="2019" name="Nat. Commun.">
        <title>Gram positive-like bacteriocins with broad spectrum anti-Bacteroidales activity encoded on mobile elements of the human gut microbiota.</title>
        <authorList>
            <person name="Bechon N."/>
            <person name="Coyne M.J.Jr."/>
            <person name="Laclare-Mceneany V."/>
            <person name="Chatzidaki-Livanis M."/>
            <person name="Ghigo J.-M."/>
            <person name="Comstock L.E."/>
        </authorList>
    </citation>
    <scope>NUCLEOTIDE SEQUENCE [LARGE SCALE GENOMIC DNA]</scope>
    <source>
        <strain evidence="5 6">CL01T12C17</strain>
    </source>
</reference>
<keyword evidence="3 5" id="KW-0378">Hydrolase</keyword>
<evidence type="ECO:0000313" key="5">
    <source>
        <dbReference type="EMBL" id="TSE48084.1"/>
    </source>
</evidence>
<dbReference type="SUPFAM" id="SSF89550">
    <property type="entry name" value="PHP domain-like"/>
    <property type="match status" value="1"/>
</dbReference>
<dbReference type="Gene3D" id="3.20.20.140">
    <property type="entry name" value="Metal-dependent hydrolases"/>
    <property type="match status" value="1"/>
</dbReference>
<dbReference type="Proteomes" id="UP000408523">
    <property type="component" value="Unassembled WGS sequence"/>
</dbReference>
<dbReference type="InterPro" id="IPR016667">
    <property type="entry name" value="Caps_polysacc_synth_CpsB/CapC"/>
</dbReference>
<comment type="similarity">
    <text evidence="1">Belongs to the metallo-dependent hydrolases superfamily. CpsB/CapC family.</text>
</comment>
<comment type="catalytic activity">
    <reaction evidence="4">
        <text>O-phospho-L-tyrosyl-[protein] + H2O = L-tyrosyl-[protein] + phosphate</text>
        <dbReference type="Rhea" id="RHEA:10684"/>
        <dbReference type="Rhea" id="RHEA-COMP:10136"/>
        <dbReference type="Rhea" id="RHEA-COMP:20101"/>
        <dbReference type="ChEBI" id="CHEBI:15377"/>
        <dbReference type="ChEBI" id="CHEBI:43474"/>
        <dbReference type="ChEBI" id="CHEBI:46858"/>
        <dbReference type="ChEBI" id="CHEBI:61978"/>
        <dbReference type="EC" id="3.1.3.48"/>
    </reaction>
</comment>
<dbReference type="EMBL" id="RWHZ01000035">
    <property type="protein sequence ID" value="TSE48084.1"/>
    <property type="molecule type" value="Genomic_DNA"/>
</dbReference>
<protein>
    <recommendedName>
        <fullName evidence="2">protein-tyrosine-phosphatase</fullName>
        <ecNumber evidence="2">3.1.3.48</ecNumber>
    </recommendedName>
</protein>